<dbReference type="GO" id="GO:0046429">
    <property type="term" value="F:4-hydroxy-3-methylbut-2-en-1-yl diphosphate synthase activity (ferredoxin)"/>
    <property type="evidence" value="ECO:0007669"/>
    <property type="project" value="UniProtKB-EC"/>
</dbReference>
<dbReference type="Gene3D" id="3.30.413.10">
    <property type="entry name" value="Sulfite Reductase Hemoprotein, domain 1"/>
    <property type="match status" value="1"/>
</dbReference>
<feature type="domain" description="IspG C-terminal" evidence="17">
    <location>
        <begin position="597"/>
        <end position="685"/>
    </location>
</feature>
<dbReference type="Pfam" id="PF04551">
    <property type="entry name" value="GcpE"/>
    <property type="match status" value="1"/>
</dbReference>
<dbReference type="GO" id="GO:0016114">
    <property type="term" value="P:terpenoid biosynthetic process"/>
    <property type="evidence" value="ECO:0007669"/>
    <property type="project" value="InterPro"/>
</dbReference>
<evidence type="ECO:0000256" key="12">
    <source>
        <dbReference type="ARBA" id="ARBA00072132"/>
    </source>
</evidence>
<keyword evidence="3" id="KW-0479">Metal-binding</keyword>
<dbReference type="Gene3D" id="3.20.20.20">
    <property type="entry name" value="Dihydropteroate synthase-like"/>
    <property type="match status" value="1"/>
</dbReference>
<evidence type="ECO:0000256" key="3">
    <source>
        <dbReference type="ARBA" id="ARBA00022723"/>
    </source>
</evidence>
<evidence type="ECO:0000259" key="16">
    <source>
        <dbReference type="Pfam" id="PF12158"/>
    </source>
</evidence>
<dbReference type="Proteomes" id="UP001195483">
    <property type="component" value="Unassembled WGS sequence"/>
</dbReference>
<keyword evidence="7" id="KW-0414">Isoprene biosynthesis</keyword>
<proteinExistence type="inferred from homology"/>
<evidence type="ECO:0000256" key="2">
    <source>
        <dbReference type="ARBA" id="ARBA00022485"/>
    </source>
</evidence>
<keyword evidence="2" id="KW-0004">4Fe-4S</keyword>
<organism evidence="18 19">
    <name type="scientific">Potamilus streckersoni</name>
    <dbReference type="NCBI Taxonomy" id="2493646"/>
    <lineage>
        <taxon>Eukaryota</taxon>
        <taxon>Metazoa</taxon>
        <taxon>Spiralia</taxon>
        <taxon>Lophotrochozoa</taxon>
        <taxon>Mollusca</taxon>
        <taxon>Bivalvia</taxon>
        <taxon>Autobranchia</taxon>
        <taxon>Heteroconchia</taxon>
        <taxon>Palaeoheterodonta</taxon>
        <taxon>Unionida</taxon>
        <taxon>Unionoidea</taxon>
        <taxon>Unionidae</taxon>
        <taxon>Ambleminae</taxon>
        <taxon>Lampsilini</taxon>
        <taxon>Potamilus</taxon>
    </lineage>
</organism>
<reference evidence="18" key="2">
    <citation type="journal article" date="2021" name="Genome Biol. Evol.">
        <title>Developing a high-quality reference genome for a parasitic bivalve with doubly uniparental inheritance (Bivalvia: Unionida).</title>
        <authorList>
            <person name="Smith C.H."/>
        </authorList>
    </citation>
    <scope>NUCLEOTIDE SEQUENCE</scope>
    <source>
        <strain evidence="18">CHS0354</strain>
        <tissue evidence="18">Mantle</tissue>
    </source>
</reference>
<dbReference type="FunFam" id="3.30.413.10:FF:000006">
    <property type="entry name" value="4-hydroxy-3-methylbut-2-en-1-yl diphosphate synthase (flavodoxin)"/>
    <property type="match status" value="1"/>
</dbReference>
<dbReference type="Pfam" id="PF26540">
    <property type="entry name" value="GcpE_C"/>
    <property type="match status" value="1"/>
</dbReference>
<keyword evidence="19" id="KW-1185">Reference proteome</keyword>
<evidence type="ECO:0000256" key="14">
    <source>
        <dbReference type="SAM" id="Phobius"/>
    </source>
</evidence>
<evidence type="ECO:0000313" key="19">
    <source>
        <dbReference type="Proteomes" id="UP001195483"/>
    </source>
</evidence>
<dbReference type="InterPro" id="IPR058578">
    <property type="entry name" value="IspG_TIM"/>
</dbReference>
<feature type="transmembrane region" description="Helical" evidence="14">
    <location>
        <begin position="834"/>
        <end position="853"/>
    </location>
</feature>
<dbReference type="EMBL" id="JAEAOA010000085">
    <property type="protein sequence ID" value="KAK3604824.1"/>
    <property type="molecule type" value="Genomic_DNA"/>
</dbReference>
<keyword evidence="5" id="KW-0408">Iron</keyword>
<dbReference type="FunFam" id="3.20.20.20:FF:000005">
    <property type="entry name" value="4-hydroxy-3-methylbut-2-en-1-yl diphosphate synthase (flavodoxin)"/>
    <property type="match status" value="1"/>
</dbReference>
<dbReference type="GO" id="GO:0051539">
    <property type="term" value="F:4 iron, 4 sulfur cluster binding"/>
    <property type="evidence" value="ECO:0007669"/>
    <property type="project" value="UniProtKB-KW"/>
</dbReference>
<dbReference type="InterPro" id="IPR045854">
    <property type="entry name" value="NO2/SO3_Rdtase_4Fe4S_sf"/>
</dbReference>
<evidence type="ECO:0000259" key="15">
    <source>
        <dbReference type="Pfam" id="PF04551"/>
    </source>
</evidence>
<feature type="transmembrane region" description="Helical" evidence="14">
    <location>
        <begin position="710"/>
        <end position="732"/>
    </location>
</feature>
<evidence type="ECO:0000256" key="5">
    <source>
        <dbReference type="ARBA" id="ARBA00023004"/>
    </source>
</evidence>
<dbReference type="InterPro" id="IPR011005">
    <property type="entry name" value="Dihydropteroate_synth-like_sf"/>
</dbReference>
<keyword evidence="6" id="KW-0411">Iron-sulfur</keyword>
<dbReference type="Pfam" id="PF12158">
    <property type="entry name" value="DUF3592"/>
    <property type="match status" value="1"/>
</dbReference>
<evidence type="ECO:0000259" key="17">
    <source>
        <dbReference type="Pfam" id="PF26540"/>
    </source>
</evidence>
<evidence type="ECO:0000256" key="11">
    <source>
        <dbReference type="ARBA" id="ARBA00067018"/>
    </source>
</evidence>
<evidence type="ECO:0000256" key="1">
    <source>
        <dbReference type="ARBA" id="ARBA00001966"/>
    </source>
</evidence>
<comment type="cofactor">
    <cofactor evidence="1">
        <name>[4Fe-4S] cluster</name>
        <dbReference type="ChEBI" id="CHEBI:49883"/>
    </cofactor>
</comment>
<keyword evidence="14" id="KW-1133">Transmembrane helix</keyword>
<gene>
    <name evidence="18" type="ORF">CHS0354_000486</name>
</gene>
<evidence type="ECO:0000256" key="6">
    <source>
        <dbReference type="ARBA" id="ARBA00023014"/>
    </source>
</evidence>
<dbReference type="SUPFAM" id="SSF56014">
    <property type="entry name" value="Nitrite and sulphite reductase 4Fe-4S domain-like"/>
    <property type="match status" value="1"/>
</dbReference>
<reference evidence="18" key="1">
    <citation type="journal article" date="2021" name="Genome Biol. Evol.">
        <title>A High-Quality Reference Genome for a Parasitic Bivalve with Doubly Uniparental Inheritance (Bivalvia: Unionida).</title>
        <authorList>
            <person name="Smith C.H."/>
        </authorList>
    </citation>
    <scope>NUCLEOTIDE SEQUENCE</scope>
    <source>
        <strain evidence="18">CHS0354</strain>
    </source>
</reference>
<protein>
    <recommendedName>
        <fullName evidence="12">4-hydroxy-3-methylbut-2-en-1-yl diphosphate synthase (ferredoxin), chloroplastic</fullName>
        <ecNumber evidence="11">1.17.7.1</ecNumber>
    </recommendedName>
    <alternativeName>
        <fullName evidence="13">1-hydroxy-2-methyl-2-(E)-butenyl 4-diphosphate synthase</fullName>
    </alternativeName>
</protein>
<accession>A0AAE0T6T6</accession>
<evidence type="ECO:0000256" key="7">
    <source>
        <dbReference type="ARBA" id="ARBA00023229"/>
    </source>
</evidence>
<feature type="domain" description="DUF3592" evidence="16">
    <location>
        <begin position="748"/>
        <end position="828"/>
    </location>
</feature>
<dbReference type="GO" id="GO:0046872">
    <property type="term" value="F:metal ion binding"/>
    <property type="evidence" value="ECO:0007669"/>
    <property type="project" value="UniProtKB-KW"/>
</dbReference>
<comment type="similarity">
    <text evidence="10">Belongs to the IspG family.</text>
</comment>
<evidence type="ECO:0000256" key="4">
    <source>
        <dbReference type="ARBA" id="ARBA00023002"/>
    </source>
</evidence>
<evidence type="ECO:0000256" key="8">
    <source>
        <dbReference type="ARBA" id="ARBA00051119"/>
    </source>
</evidence>
<evidence type="ECO:0000256" key="10">
    <source>
        <dbReference type="ARBA" id="ARBA00061554"/>
    </source>
</evidence>
<comment type="pathway">
    <text evidence="9">Isoprenoid biosynthesis; isopentenyl diphosphate biosynthesis via DXP pathway; isopentenyl diphosphate from 1-deoxy-D-xylulose 5-phosphate: step 5/6.</text>
</comment>
<evidence type="ECO:0000256" key="9">
    <source>
        <dbReference type="ARBA" id="ARBA00060620"/>
    </source>
</evidence>
<comment type="caution">
    <text evidence="18">The sequence shown here is derived from an EMBL/GenBank/DDBJ whole genome shotgun (WGS) entry which is preliminary data.</text>
</comment>
<dbReference type="AlphaFoldDB" id="A0AAE0T6T6"/>
<sequence>MNYQMNYYKYTRRKSTEVTLGTLKLGGVNPIRVESMTNTNTRDVTASVKQCVELHHAGCEIIRLTAPSIRDVEALGEIRSALTKQGVMEPLVADIHFTPNAALKAVEFVENVRINPGNYADKKKFESLTFTDLEYEQELDRIHRVFKPLIIKAKAYGCSLRIGVNHGSLSDRIMTRYGDTPLGMVESALEFVRFCELYQFYEIVLSMKSSIPQVMIQAYRLLVGKLDDEGMKPYPLHLGVTEAGSGEEARVKSCIGIGSLLEDGLGDTIRVSLTENPVNEISVCQELVKKYNERLRIFGERCFEPVHYQQKKGSLDVVELEPPFNKFEYARRGSRPLHIGSFSVGGVNTVRVETTLCQIPKIITDPKMLREFQNEVHFSVKSFLDESEGAKTEYCNVRIETSDELKRLAKLDLSGMRNFCLTFSDPLFLNELTEGALEPTKIRICLKENVPFDREMLKNRWFHRKEVVKEFCFEKINSSDMDIVKGMVAFSKLLSREAIEAVAFSINAKRDIVFSYRRLWKEFEQEGIVHPIIIYFKTHPEWSELETLVSASVQVGSLLSDGLGDVVLLETNLPRGNELNLVYNILQGTRRRITKTEFISCPSCGRTLFDLEKVTEAIKMRTSHLKELRIAVMGCIVNGPGEMADADFGYVGTGVDEISLYVGKTCVERAIPQSEALEKLVSLIKSHGKWRDSVENVFGEIKRKYYEWRLVSTVLLWSLGVIALLLIVIEGIKLGEIVERKGFPTVLGRVMSAQIEVRGRSSYVPVVEYVYVVNQKSIIKKAELYSPPFGTKETRRRSSEKIIKKYVVGKDVLVSYNPDDENESFIDLSIAWDLFIRLGSGMLLGLGVIFFVFDKVYLTYELKKQKNVEVLR</sequence>
<dbReference type="InterPro" id="IPR021994">
    <property type="entry name" value="DUF3592"/>
</dbReference>
<dbReference type="HAMAP" id="MF_00159">
    <property type="entry name" value="IspG"/>
    <property type="match status" value="1"/>
</dbReference>
<name>A0AAE0T6T6_9BIVA</name>
<keyword evidence="4" id="KW-0560">Oxidoreductase</keyword>
<dbReference type="NCBIfam" id="TIGR00612">
    <property type="entry name" value="ispG_gcpE"/>
    <property type="match status" value="1"/>
</dbReference>
<comment type="catalytic activity">
    <reaction evidence="8">
        <text>(2E)-4-hydroxy-3-methylbut-2-enyl diphosphate + 2 oxidized [2Fe-2S]-[ferredoxin] + H2O = 2-C-methyl-D-erythritol 2,4-cyclic diphosphate + 2 reduced [2Fe-2S]-[ferredoxin] + H(+)</text>
        <dbReference type="Rhea" id="RHEA:26119"/>
        <dbReference type="Rhea" id="RHEA-COMP:10000"/>
        <dbReference type="Rhea" id="RHEA-COMP:10001"/>
        <dbReference type="ChEBI" id="CHEBI:15377"/>
        <dbReference type="ChEBI" id="CHEBI:15378"/>
        <dbReference type="ChEBI" id="CHEBI:33737"/>
        <dbReference type="ChEBI" id="CHEBI:33738"/>
        <dbReference type="ChEBI" id="CHEBI:58483"/>
        <dbReference type="ChEBI" id="CHEBI:128753"/>
        <dbReference type="EC" id="1.17.7.1"/>
    </reaction>
</comment>
<dbReference type="EC" id="1.17.7.1" evidence="11"/>
<evidence type="ECO:0000256" key="13">
    <source>
        <dbReference type="ARBA" id="ARBA00083306"/>
    </source>
</evidence>
<keyword evidence="14" id="KW-0812">Transmembrane</keyword>
<dbReference type="PANTHER" id="PTHR30454:SF0">
    <property type="entry name" value="4-HYDROXY-3-METHYLBUT-2-EN-1-YL DIPHOSPHATE SYNTHASE (FERREDOXIN), CHLOROPLASTIC"/>
    <property type="match status" value="1"/>
</dbReference>
<dbReference type="InterPro" id="IPR004588">
    <property type="entry name" value="IspG_bac-typ"/>
</dbReference>
<feature type="domain" description="IspG TIM-barrel" evidence="15">
    <location>
        <begin position="16"/>
        <end position="285"/>
    </location>
</feature>
<dbReference type="InterPro" id="IPR058579">
    <property type="entry name" value="IspG_C"/>
</dbReference>
<evidence type="ECO:0000313" key="18">
    <source>
        <dbReference type="EMBL" id="KAK3604824.1"/>
    </source>
</evidence>
<reference evidence="18" key="3">
    <citation type="submission" date="2023-05" db="EMBL/GenBank/DDBJ databases">
        <authorList>
            <person name="Smith C.H."/>
        </authorList>
    </citation>
    <scope>NUCLEOTIDE SEQUENCE</scope>
    <source>
        <strain evidence="18">CHS0354</strain>
        <tissue evidence="18">Mantle</tissue>
    </source>
</reference>
<keyword evidence="14" id="KW-0472">Membrane</keyword>
<dbReference type="PANTHER" id="PTHR30454">
    <property type="entry name" value="4-HYDROXY-3-METHYLBUT-2-EN-1-YL DIPHOSPHATE SYNTHASE"/>
    <property type="match status" value="1"/>
</dbReference>